<proteinExistence type="predicted"/>
<organism evidence="1 2">
    <name type="scientific">Anisodus tanguticus</name>
    <dbReference type="NCBI Taxonomy" id="243964"/>
    <lineage>
        <taxon>Eukaryota</taxon>
        <taxon>Viridiplantae</taxon>
        <taxon>Streptophyta</taxon>
        <taxon>Embryophyta</taxon>
        <taxon>Tracheophyta</taxon>
        <taxon>Spermatophyta</taxon>
        <taxon>Magnoliopsida</taxon>
        <taxon>eudicotyledons</taxon>
        <taxon>Gunneridae</taxon>
        <taxon>Pentapetalae</taxon>
        <taxon>asterids</taxon>
        <taxon>lamiids</taxon>
        <taxon>Solanales</taxon>
        <taxon>Solanaceae</taxon>
        <taxon>Solanoideae</taxon>
        <taxon>Hyoscyameae</taxon>
        <taxon>Anisodus</taxon>
    </lineage>
</organism>
<name>A0AAE1VB79_9SOLA</name>
<evidence type="ECO:0000313" key="1">
    <source>
        <dbReference type="EMBL" id="KAK4354160.1"/>
    </source>
</evidence>
<reference evidence="1" key="1">
    <citation type="submission" date="2023-12" db="EMBL/GenBank/DDBJ databases">
        <title>Genome assembly of Anisodus tanguticus.</title>
        <authorList>
            <person name="Wang Y.-J."/>
        </authorList>
    </citation>
    <scope>NUCLEOTIDE SEQUENCE</scope>
    <source>
        <strain evidence="1">KB-2021</strain>
        <tissue evidence="1">Leaf</tissue>
    </source>
</reference>
<keyword evidence="2" id="KW-1185">Reference proteome</keyword>
<comment type="caution">
    <text evidence="1">The sequence shown here is derived from an EMBL/GenBank/DDBJ whole genome shotgun (WGS) entry which is preliminary data.</text>
</comment>
<accession>A0AAE1VB79</accession>
<evidence type="ECO:0000313" key="2">
    <source>
        <dbReference type="Proteomes" id="UP001291623"/>
    </source>
</evidence>
<gene>
    <name evidence="1" type="ORF">RND71_026354</name>
</gene>
<dbReference type="EMBL" id="JAVYJV010000014">
    <property type="protein sequence ID" value="KAK4354160.1"/>
    <property type="molecule type" value="Genomic_DNA"/>
</dbReference>
<dbReference type="AlphaFoldDB" id="A0AAE1VB79"/>
<protein>
    <submittedName>
        <fullName evidence="1">Uncharacterized protein</fullName>
    </submittedName>
</protein>
<dbReference type="Proteomes" id="UP001291623">
    <property type="component" value="Unassembled WGS sequence"/>
</dbReference>
<sequence>MLIWRTSHQYEPDPFKKEIHVEEERVRHFLYPTVGEMEKDHIRNIINYGDEEVDEEIDALR</sequence>